<reference evidence="3 4" key="1">
    <citation type="journal article" date="2019" name="Sci. Rep.">
        <title>Orb-weaving spider Araneus ventricosus genome elucidates the spidroin gene catalogue.</title>
        <authorList>
            <person name="Kono N."/>
            <person name="Nakamura H."/>
            <person name="Ohtoshi R."/>
            <person name="Moran D.A.P."/>
            <person name="Shinohara A."/>
            <person name="Yoshida Y."/>
            <person name="Fujiwara M."/>
            <person name="Mori M."/>
            <person name="Tomita M."/>
            <person name="Arakawa K."/>
        </authorList>
    </citation>
    <scope>NUCLEOTIDE SEQUENCE [LARGE SCALE GENOMIC DNA]</scope>
</reference>
<keyword evidence="2" id="KW-0732">Signal</keyword>
<sequence length="102" mass="11314">MVVRAAWFCVVSSIVDFWVSFDTFSSFFGNGFVPGWPRDSLDFGSQIQDPIPLKIRSVYGPGPRIRRESSFLALKFGEGLTAQISSSSSDHGSKLRNPNYSC</sequence>
<evidence type="ECO:0000256" key="1">
    <source>
        <dbReference type="SAM" id="MobiDB-lite"/>
    </source>
</evidence>
<dbReference type="EMBL" id="BGPR01001606">
    <property type="protein sequence ID" value="GBM57792.1"/>
    <property type="molecule type" value="Genomic_DNA"/>
</dbReference>
<organism evidence="3 4">
    <name type="scientific">Araneus ventricosus</name>
    <name type="common">Orbweaver spider</name>
    <name type="synonym">Epeira ventricosa</name>
    <dbReference type="NCBI Taxonomy" id="182803"/>
    <lineage>
        <taxon>Eukaryota</taxon>
        <taxon>Metazoa</taxon>
        <taxon>Ecdysozoa</taxon>
        <taxon>Arthropoda</taxon>
        <taxon>Chelicerata</taxon>
        <taxon>Arachnida</taxon>
        <taxon>Araneae</taxon>
        <taxon>Araneomorphae</taxon>
        <taxon>Entelegynae</taxon>
        <taxon>Araneoidea</taxon>
        <taxon>Araneidae</taxon>
        <taxon>Araneus</taxon>
    </lineage>
</organism>
<evidence type="ECO:0000313" key="3">
    <source>
        <dbReference type="EMBL" id="GBM57792.1"/>
    </source>
</evidence>
<protein>
    <submittedName>
        <fullName evidence="3">Uncharacterized protein</fullName>
    </submittedName>
</protein>
<feature type="signal peptide" evidence="2">
    <location>
        <begin position="1"/>
        <end position="20"/>
    </location>
</feature>
<gene>
    <name evidence="3" type="ORF">AVEN_90956_1</name>
</gene>
<evidence type="ECO:0000256" key="2">
    <source>
        <dbReference type="SAM" id="SignalP"/>
    </source>
</evidence>
<feature type="region of interest" description="Disordered" evidence="1">
    <location>
        <begin position="83"/>
        <end position="102"/>
    </location>
</feature>
<accession>A0A4Y2GUU5</accession>
<feature type="chain" id="PRO_5021428259" evidence="2">
    <location>
        <begin position="21"/>
        <end position="102"/>
    </location>
</feature>
<proteinExistence type="predicted"/>
<keyword evidence="4" id="KW-1185">Reference proteome</keyword>
<comment type="caution">
    <text evidence="3">The sequence shown here is derived from an EMBL/GenBank/DDBJ whole genome shotgun (WGS) entry which is preliminary data.</text>
</comment>
<evidence type="ECO:0000313" key="4">
    <source>
        <dbReference type="Proteomes" id="UP000499080"/>
    </source>
</evidence>
<dbReference type="Proteomes" id="UP000499080">
    <property type="component" value="Unassembled WGS sequence"/>
</dbReference>
<dbReference type="AlphaFoldDB" id="A0A4Y2GUU5"/>
<name>A0A4Y2GUU5_ARAVE</name>